<dbReference type="Proteomes" id="UP000440578">
    <property type="component" value="Unassembled WGS sequence"/>
</dbReference>
<evidence type="ECO:0000313" key="2">
    <source>
        <dbReference type="Proteomes" id="UP000440578"/>
    </source>
</evidence>
<dbReference type="EMBL" id="VIIS01002138">
    <property type="protein sequence ID" value="KAF0288043.1"/>
    <property type="molecule type" value="Genomic_DNA"/>
</dbReference>
<accession>A0A6A4V2H6</accession>
<name>A0A6A4V2H6_AMPAM</name>
<proteinExistence type="predicted"/>
<sequence length="88" mass="9777">MALECDRAELPHFVALDLNKLPPVSVDCIDVSALMRKQQLMEMEMTEMKTMMNSIMQTPVGPIQARRAAGRRHKGAVLCRISLPSPLG</sequence>
<evidence type="ECO:0000313" key="1">
    <source>
        <dbReference type="EMBL" id="KAF0288043.1"/>
    </source>
</evidence>
<comment type="caution">
    <text evidence="1">The sequence shown here is derived from an EMBL/GenBank/DDBJ whole genome shotgun (WGS) entry which is preliminary data.</text>
</comment>
<gene>
    <name evidence="1" type="ORF">FJT64_013559</name>
</gene>
<protein>
    <submittedName>
        <fullName evidence="1">Uncharacterized protein</fullName>
    </submittedName>
</protein>
<organism evidence="1 2">
    <name type="scientific">Amphibalanus amphitrite</name>
    <name type="common">Striped barnacle</name>
    <name type="synonym">Balanus amphitrite</name>
    <dbReference type="NCBI Taxonomy" id="1232801"/>
    <lineage>
        <taxon>Eukaryota</taxon>
        <taxon>Metazoa</taxon>
        <taxon>Ecdysozoa</taxon>
        <taxon>Arthropoda</taxon>
        <taxon>Crustacea</taxon>
        <taxon>Multicrustacea</taxon>
        <taxon>Cirripedia</taxon>
        <taxon>Thoracica</taxon>
        <taxon>Thoracicalcarea</taxon>
        <taxon>Balanomorpha</taxon>
        <taxon>Balanoidea</taxon>
        <taxon>Balanidae</taxon>
        <taxon>Amphibalaninae</taxon>
        <taxon>Amphibalanus</taxon>
    </lineage>
</organism>
<reference evidence="1 2" key="1">
    <citation type="submission" date="2019-07" db="EMBL/GenBank/DDBJ databases">
        <title>Draft genome assembly of a fouling barnacle, Amphibalanus amphitrite (Darwin, 1854): The first reference genome for Thecostraca.</title>
        <authorList>
            <person name="Kim W."/>
        </authorList>
    </citation>
    <scope>NUCLEOTIDE SEQUENCE [LARGE SCALE GENOMIC DNA]</scope>
    <source>
        <strain evidence="1">SNU_AA5</strain>
        <tissue evidence="1">Soma without cirri and trophi</tissue>
    </source>
</reference>
<dbReference type="AlphaFoldDB" id="A0A6A4V2H6"/>
<keyword evidence="2" id="KW-1185">Reference proteome</keyword>